<protein>
    <submittedName>
        <fullName evidence="3">Acyltransferase</fullName>
    </submittedName>
</protein>
<organism evidence="3 4">
    <name type="scientific">Camelimonas abortus</name>
    <dbReference type="NCBI Taxonomy" id="1017184"/>
    <lineage>
        <taxon>Bacteria</taxon>
        <taxon>Pseudomonadati</taxon>
        <taxon>Pseudomonadota</taxon>
        <taxon>Alphaproteobacteria</taxon>
        <taxon>Hyphomicrobiales</taxon>
        <taxon>Chelatococcaceae</taxon>
        <taxon>Camelimonas</taxon>
    </lineage>
</organism>
<reference evidence="4" key="1">
    <citation type="journal article" date="2019" name="Int. J. Syst. Evol. Microbiol.">
        <title>The Global Catalogue of Microorganisms (GCM) 10K type strain sequencing project: providing services to taxonomists for standard genome sequencing and annotation.</title>
        <authorList>
            <consortium name="The Broad Institute Genomics Platform"/>
            <consortium name="The Broad Institute Genome Sequencing Center for Infectious Disease"/>
            <person name="Wu L."/>
            <person name="Ma J."/>
        </authorList>
    </citation>
    <scope>NUCLEOTIDE SEQUENCE [LARGE SCALE GENOMIC DNA]</scope>
    <source>
        <strain evidence="4">CCM 7941</strain>
    </source>
</reference>
<dbReference type="CDD" id="cd04647">
    <property type="entry name" value="LbH_MAT_like"/>
    <property type="match status" value="1"/>
</dbReference>
<gene>
    <name evidence="3" type="ORF">ACFOEX_13385</name>
</gene>
<dbReference type="InterPro" id="IPR011004">
    <property type="entry name" value="Trimer_LpxA-like_sf"/>
</dbReference>
<comment type="caution">
    <text evidence="3">The sequence shown here is derived from an EMBL/GenBank/DDBJ whole genome shotgun (WGS) entry which is preliminary data.</text>
</comment>
<dbReference type="Gene3D" id="2.160.10.10">
    <property type="entry name" value="Hexapeptide repeat proteins"/>
    <property type="match status" value="1"/>
</dbReference>
<name>A0ABV7LIN5_9HYPH</name>
<evidence type="ECO:0000256" key="2">
    <source>
        <dbReference type="ARBA" id="ARBA00022737"/>
    </source>
</evidence>
<dbReference type="Proteomes" id="UP001595536">
    <property type="component" value="Unassembled WGS sequence"/>
</dbReference>
<dbReference type="EMBL" id="JBHRUV010000108">
    <property type="protein sequence ID" value="MFC3267331.1"/>
    <property type="molecule type" value="Genomic_DNA"/>
</dbReference>
<keyword evidence="3" id="KW-0012">Acyltransferase</keyword>
<evidence type="ECO:0000313" key="3">
    <source>
        <dbReference type="EMBL" id="MFC3267331.1"/>
    </source>
</evidence>
<evidence type="ECO:0000313" key="4">
    <source>
        <dbReference type="Proteomes" id="UP001595536"/>
    </source>
</evidence>
<evidence type="ECO:0000256" key="1">
    <source>
        <dbReference type="ARBA" id="ARBA00022679"/>
    </source>
</evidence>
<dbReference type="InterPro" id="IPR051159">
    <property type="entry name" value="Hexapeptide_acetyltransf"/>
</dbReference>
<sequence>MKNDFLDDRELAGLGLKRLGRHVRISRHALLFGADRIEVGDYCRIDAFCILSAGADGLRIGRNVHISAYTAILGRMLVDIGDFATISVRCTIFSSSDDYSGAAMTNPTIPLKYRGVQDAPVYVGAHAIVGAGSIVLPGVCIGESVAVGAGSLVKQNVPPFTIVAGVPAKRLGQRKDNHRALAVAMIEEESRRQPGEDKPPSR</sequence>
<dbReference type="SUPFAM" id="SSF51161">
    <property type="entry name" value="Trimeric LpxA-like enzymes"/>
    <property type="match status" value="1"/>
</dbReference>
<keyword evidence="1" id="KW-0808">Transferase</keyword>
<dbReference type="PROSITE" id="PS00101">
    <property type="entry name" value="HEXAPEP_TRANSFERASES"/>
    <property type="match status" value="1"/>
</dbReference>
<accession>A0ABV7LIN5</accession>
<keyword evidence="2" id="KW-0677">Repeat</keyword>
<dbReference type="RefSeq" id="WP_376829210.1">
    <property type="nucleotide sequence ID" value="NZ_JBHLWR010000006.1"/>
</dbReference>
<dbReference type="InterPro" id="IPR018357">
    <property type="entry name" value="Hexapep_transf_CS"/>
</dbReference>
<dbReference type="GO" id="GO:0016746">
    <property type="term" value="F:acyltransferase activity"/>
    <property type="evidence" value="ECO:0007669"/>
    <property type="project" value="UniProtKB-KW"/>
</dbReference>
<keyword evidence="4" id="KW-1185">Reference proteome</keyword>
<dbReference type="PANTHER" id="PTHR23416">
    <property type="entry name" value="SIALIC ACID SYNTHASE-RELATED"/>
    <property type="match status" value="1"/>
</dbReference>
<proteinExistence type="predicted"/>